<gene>
    <name evidence="1" type="ORF">Vau01_122390</name>
</gene>
<organism evidence="1 2">
    <name type="scientific">Virgisporangium aurantiacum</name>
    <dbReference type="NCBI Taxonomy" id="175570"/>
    <lineage>
        <taxon>Bacteria</taxon>
        <taxon>Bacillati</taxon>
        <taxon>Actinomycetota</taxon>
        <taxon>Actinomycetes</taxon>
        <taxon>Micromonosporales</taxon>
        <taxon>Micromonosporaceae</taxon>
        <taxon>Virgisporangium</taxon>
    </lineage>
</organism>
<reference evidence="1" key="1">
    <citation type="submission" date="2021-01" db="EMBL/GenBank/DDBJ databases">
        <title>Whole genome shotgun sequence of Virgisporangium aurantiacum NBRC 16421.</title>
        <authorList>
            <person name="Komaki H."/>
            <person name="Tamura T."/>
        </authorList>
    </citation>
    <scope>NUCLEOTIDE SEQUENCE</scope>
    <source>
        <strain evidence="1">NBRC 16421</strain>
    </source>
</reference>
<evidence type="ECO:0000313" key="1">
    <source>
        <dbReference type="EMBL" id="GIJ64723.1"/>
    </source>
</evidence>
<sequence>MRSPRWQGWPTQPEWLSLVAAPVRRGVDAGAPEDGQLQAVYDGLASARRTGGRLRAPRHDEP</sequence>
<comment type="caution">
    <text evidence="1">The sequence shown here is derived from an EMBL/GenBank/DDBJ whole genome shotgun (WGS) entry which is preliminary data.</text>
</comment>
<dbReference type="AlphaFoldDB" id="A0A8J4E7Z5"/>
<accession>A0A8J4E7Z5</accession>
<protein>
    <submittedName>
        <fullName evidence="1">Uncharacterized protein</fullName>
    </submittedName>
</protein>
<evidence type="ECO:0000313" key="2">
    <source>
        <dbReference type="Proteomes" id="UP000612585"/>
    </source>
</evidence>
<name>A0A8J4E7Z5_9ACTN</name>
<dbReference type="EMBL" id="BOPG01000126">
    <property type="protein sequence ID" value="GIJ64723.1"/>
    <property type="molecule type" value="Genomic_DNA"/>
</dbReference>
<proteinExistence type="predicted"/>
<dbReference type="Proteomes" id="UP000612585">
    <property type="component" value="Unassembled WGS sequence"/>
</dbReference>
<keyword evidence="2" id="KW-1185">Reference proteome</keyword>